<dbReference type="Gene3D" id="3.40.50.10850">
    <property type="entry name" value="Ntrc-like two-domain protein"/>
    <property type="match status" value="1"/>
</dbReference>
<gene>
    <name evidence="2" type="ORF">DN757_12225</name>
</gene>
<feature type="domain" description="CobQ/CobB/MinD/ParA nucleotide binding" evidence="1">
    <location>
        <begin position="152"/>
        <end position="395"/>
    </location>
</feature>
<dbReference type="SUPFAM" id="SSF52540">
    <property type="entry name" value="P-loop containing nucleoside triphosphate hydrolases"/>
    <property type="match status" value="1"/>
</dbReference>
<dbReference type="EMBL" id="QKWW01000031">
    <property type="protein sequence ID" value="PZT55438.1"/>
    <property type="molecule type" value="Genomic_DNA"/>
</dbReference>
<reference evidence="2 3" key="1">
    <citation type="submission" date="2018-06" db="EMBL/GenBank/DDBJ databases">
        <title>Isolation of heavy metals resistant Paenibacillus silvae NC2 from Gold-Copper mine in ZiJin, China.</title>
        <authorList>
            <person name="Xu J."/>
            <person name="Mazhar H.S."/>
            <person name="Rensing C."/>
        </authorList>
    </citation>
    <scope>NUCLEOTIDE SEQUENCE [LARGE SCALE GENOMIC DNA]</scope>
    <source>
        <strain evidence="2 3">NC2</strain>
    </source>
</reference>
<sequence>MFMRIMGGVFLCFLQGVKQEVIVLKVVLVSRDKDYLRAWLDYVQRSSSGSHMRFIAFSEWEAFSSYMLEQDEREMPELLVAEPEFLNPWLLNGGEHSGVSWLLLSEGQDTEPETKRLMKYQPLPVLLEAVRNACRQPQSRRSPRSGRNTLSIAVVSASGGSGKTAVSLHLAKQLGLAGYSVLYLNLETMDSSFPFLEKGFRQSNKPLADAETGLSRLLYDLKAERREMRGGRSQVQRSELGRERGRVAVQGVKEQDNRSTGACSGLPDDVINMGKIKAVEAYVMRHETLKSDVFWPLANRKEMLQMSKTDTADLIRFLVGCGQYEVLILDGDSGWDERSEGVLENADMFIWLVKDDLAAMHRWGQWLQHAERTRPEMLGSVLERTYFVINEHREQLLNSLPRADLHVDAVLPYIPSWKQLNQEEVMLSSPIFQREVKRLCDLLLQSEEEERRRTGQIHSEEHWA</sequence>
<dbReference type="AlphaFoldDB" id="A0A2W6NK37"/>
<dbReference type="InterPro" id="IPR002586">
    <property type="entry name" value="CobQ/CobB/MinD/ParA_Nub-bd_dom"/>
</dbReference>
<name>A0A2W6NK37_9BACL</name>
<evidence type="ECO:0000313" key="3">
    <source>
        <dbReference type="Proteomes" id="UP000249204"/>
    </source>
</evidence>
<proteinExistence type="predicted"/>
<organism evidence="2 3">
    <name type="scientific">Paenibacillus silvae</name>
    <dbReference type="NCBI Taxonomy" id="1325358"/>
    <lineage>
        <taxon>Bacteria</taxon>
        <taxon>Bacillati</taxon>
        <taxon>Bacillota</taxon>
        <taxon>Bacilli</taxon>
        <taxon>Bacillales</taxon>
        <taxon>Paenibacillaceae</taxon>
        <taxon>Paenibacillus</taxon>
    </lineage>
</organism>
<evidence type="ECO:0000313" key="2">
    <source>
        <dbReference type="EMBL" id="PZT55438.1"/>
    </source>
</evidence>
<dbReference type="InterPro" id="IPR027417">
    <property type="entry name" value="P-loop_NTPase"/>
</dbReference>
<protein>
    <recommendedName>
        <fullName evidence="1">CobQ/CobB/MinD/ParA nucleotide binding domain-containing protein</fullName>
    </recommendedName>
</protein>
<dbReference type="Pfam" id="PF01656">
    <property type="entry name" value="CbiA"/>
    <property type="match status" value="1"/>
</dbReference>
<evidence type="ECO:0000259" key="1">
    <source>
        <dbReference type="Pfam" id="PF01656"/>
    </source>
</evidence>
<accession>A0A2W6NK37</accession>
<comment type="caution">
    <text evidence="2">The sequence shown here is derived from an EMBL/GenBank/DDBJ whole genome shotgun (WGS) entry which is preliminary data.</text>
</comment>
<dbReference type="Proteomes" id="UP000249204">
    <property type="component" value="Unassembled WGS sequence"/>
</dbReference>
<dbReference type="Gene3D" id="3.40.50.300">
    <property type="entry name" value="P-loop containing nucleotide triphosphate hydrolases"/>
    <property type="match status" value="1"/>
</dbReference>